<feature type="region of interest" description="Disordered" evidence="1">
    <location>
        <begin position="1"/>
        <end position="171"/>
    </location>
</feature>
<feature type="compositionally biased region" description="Polar residues" evidence="1">
    <location>
        <begin position="67"/>
        <end position="81"/>
    </location>
</feature>
<gene>
    <name evidence="3" type="ORF">G6O67_000931</name>
</gene>
<evidence type="ECO:0000256" key="1">
    <source>
        <dbReference type="SAM" id="MobiDB-lite"/>
    </source>
</evidence>
<dbReference type="AlphaFoldDB" id="A0A8H4Q0D5"/>
<accession>A0A8H4Q0D5</accession>
<proteinExistence type="predicted"/>
<feature type="compositionally biased region" description="Polar residues" evidence="1">
    <location>
        <begin position="21"/>
        <end position="46"/>
    </location>
</feature>
<comment type="caution">
    <text evidence="3">The sequence shown here is derived from an EMBL/GenBank/DDBJ whole genome shotgun (WGS) entry which is preliminary data.</text>
</comment>
<dbReference type="PANTHER" id="PTHR28244:SF1">
    <property type="entry name" value="RNA POLYMERASE I-SPECIFIC TRANSCRIPTION INITIATION FACTOR RRN11"/>
    <property type="match status" value="1"/>
</dbReference>
<feature type="compositionally biased region" description="Polar residues" evidence="1">
    <location>
        <begin position="117"/>
        <end position="135"/>
    </location>
</feature>
<reference evidence="3 4" key="1">
    <citation type="journal article" date="2020" name="Genome Biol. Evol.">
        <title>A new high-quality draft genome assembly of the Chinese cordyceps Ophiocordyceps sinensis.</title>
        <authorList>
            <person name="Shu R."/>
            <person name="Zhang J."/>
            <person name="Meng Q."/>
            <person name="Zhang H."/>
            <person name="Zhou G."/>
            <person name="Li M."/>
            <person name="Wu P."/>
            <person name="Zhao Y."/>
            <person name="Chen C."/>
            <person name="Qin Q."/>
        </authorList>
    </citation>
    <scope>NUCLEOTIDE SEQUENCE [LARGE SCALE GENOMIC DNA]</scope>
    <source>
        <strain evidence="3 4">IOZ07</strain>
    </source>
</reference>
<feature type="domain" description="Extracellular mutant protein 11 C-terminal" evidence="2">
    <location>
        <begin position="344"/>
        <end position="473"/>
    </location>
</feature>
<feature type="compositionally biased region" description="Basic and acidic residues" evidence="1">
    <location>
        <begin position="1"/>
        <end position="10"/>
    </location>
</feature>
<keyword evidence="4" id="KW-1185">Reference proteome</keyword>
<dbReference type="EMBL" id="JAAVMX010000001">
    <property type="protein sequence ID" value="KAF4513690.1"/>
    <property type="molecule type" value="Genomic_DNA"/>
</dbReference>
<name>A0A8H4Q0D5_9HYPO</name>
<feature type="compositionally biased region" description="Basic and acidic residues" evidence="1">
    <location>
        <begin position="102"/>
        <end position="114"/>
    </location>
</feature>
<dbReference type="InterPro" id="IPR029178">
    <property type="entry name" value="Ecm11_C"/>
</dbReference>
<feature type="compositionally biased region" description="Basic and acidic residues" evidence="1">
    <location>
        <begin position="296"/>
        <end position="311"/>
    </location>
</feature>
<dbReference type="GO" id="GO:0070860">
    <property type="term" value="C:RNA polymerase I core factor complex"/>
    <property type="evidence" value="ECO:0007669"/>
    <property type="project" value="TreeGrafter"/>
</dbReference>
<dbReference type="Proteomes" id="UP000557566">
    <property type="component" value="Unassembled WGS sequence"/>
</dbReference>
<dbReference type="GO" id="GO:0017025">
    <property type="term" value="F:TBP-class protein binding"/>
    <property type="evidence" value="ECO:0007669"/>
    <property type="project" value="TreeGrafter"/>
</dbReference>
<dbReference type="OrthoDB" id="5346740at2759"/>
<organism evidence="3 4">
    <name type="scientific">Ophiocordyceps sinensis</name>
    <dbReference type="NCBI Taxonomy" id="72228"/>
    <lineage>
        <taxon>Eukaryota</taxon>
        <taxon>Fungi</taxon>
        <taxon>Dikarya</taxon>
        <taxon>Ascomycota</taxon>
        <taxon>Pezizomycotina</taxon>
        <taxon>Sordariomycetes</taxon>
        <taxon>Hypocreomycetidae</taxon>
        <taxon>Hypocreales</taxon>
        <taxon>Ophiocordycipitaceae</taxon>
        <taxon>Ophiocordyceps</taxon>
    </lineage>
</organism>
<dbReference type="GO" id="GO:0042790">
    <property type="term" value="P:nucleolar large rRNA transcription by RNA polymerase I"/>
    <property type="evidence" value="ECO:0007669"/>
    <property type="project" value="TreeGrafter"/>
</dbReference>
<protein>
    <recommendedName>
        <fullName evidence="2">Extracellular mutant protein 11 C-terminal domain-containing protein</fullName>
    </recommendedName>
</protein>
<dbReference type="GO" id="GO:0001164">
    <property type="term" value="F:RNA polymerase I core promoter sequence-specific DNA binding"/>
    <property type="evidence" value="ECO:0007669"/>
    <property type="project" value="TreeGrafter"/>
</dbReference>
<feature type="region of interest" description="Disordered" evidence="1">
    <location>
        <begin position="256"/>
        <end position="350"/>
    </location>
</feature>
<evidence type="ECO:0000313" key="4">
    <source>
        <dbReference type="Proteomes" id="UP000557566"/>
    </source>
</evidence>
<sequence length="479" mass="53134">MPPSLKDRGGRLQAFARKNSDSAGNYNASAPKSDTLVGTASDTPQEPSHAPTRQELAEAVRLALPSTLRNGASHQQHNGQITAHARLASPPRVSQTSPSPRRARDVSGDGHHEGIFSGSQLGESFMNSSLSTPQNEPEEGSEGEATPNARGRGNRGRQAHAQGTSRGFQSAPPVAFRVEENFMMSVVPRADRRGLPQMMDGFHDDAMFATRRQPQTHRLHHDRASAAAALPPKLPLREVRVKRLPAPSRNVIHEVRETPSPSPSVESTPWQGRRNLDDGRPIVAAHDVEDELDSVSAREEAPKVSDADKVRRGTRRFAGGSPVAANIALQKPPRERKRRRGSPDYDDKMLSSMTFNDLTDEPFDLDPAKATAQSGQDASAKLPLKLEQYRQQGEKEQQHMFAAMTLNDWEASGDWFVDQFADIMTRLRDARRSKRRMIQGFEDEVARREEAVRLRSETIDRKLAKMRQDGQRVVDDKSL</sequence>
<dbReference type="Pfam" id="PF15463">
    <property type="entry name" value="ECM11"/>
    <property type="match status" value="1"/>
</dbReference>
<evidence type="ECO:0000259" key="2">
    <source>
        <dbReference type="Pfam" id="PF15463"/>
    </source>
</evidence>
<dbReference type="PANTHER" id="PTHR28244">
    <property type="entry name" value="RNA POLYMERASE I-SPECIFIC TRANSCRIPTION INITIATION FACTOR RRN11"/>
    <property type="match status" value="1"/>
</dbReference>
<dbReference type="InterPro" id="IPR053029">
    <property type="entry name" value="RNA_pol_I-specific_init_factor"/>
</dbReference>
<evidence type="ECO:0000313" key="3">
    <source>
        <dbReference type="EMBL" id="KAF4513690.1"/>
    </source>
</evidence>